<keyword evidence="1" id="KW-1133">Transmembrane helix</keyword>
<keyword evidence="1" id="KW-0812">Transmembrane</keyword>
<evidence type="ECO:0000256" key="1">
    <source>
        <dbReference type="SAM" id="Phobius"/>
    </source>
</evidence>
<dbReference type="Gene3D" id="2.60.40.650">
    <property type="match status" value="1"/>
</dbReference>
<feature type="transmembrane region" description="Helical" evidence="1">
    <location>
        <begin position="53"/>
        <end position="74"/>
    </location>
</feature>
<dbReference type="KEGG" id="nev:NTE_00664"/>
<sequence>MNLAAATGLTLDNNKKNPIFGAGRINQAPIGATKGTIAAGLAMFRKGSTSKKVGSLLAIFAVALAVISVVNFQFNIIREETRESILNDAKFIPTVKEISATIPHDKGTVVTVSSNGPHITYFTGLRAVSPYGVSSEPSLVDFMKSKKSEYLIVIENKADEPKLRPLFSSQGLKLLNGDFQKMSSYKSDQFTFHLYRLANSQSIEIVSPLAGDTISGPSTGVLVSVKGRLLSPSFAKDGDESFAKITKVEVVVDNLYPYQLAKPGSTEPDDWSSWSYQILITSEGTHQIVVRSTDSAGNQRWVGQSVKVVFTDNDGTGK</sequence>
<dbReference type="EMBL" id="CP007174">
    <property type="protein sequence ID" value="AIF82744.1"/>
    <property type="molecule type" value="Genomic_DNA"/>
</dbReference>
<evidence type="ECO:0000313" key="2">
    <source>
        <dbReference type="EMBL" id="AIF82744.1"/>
    </source>
</evidence>
<dbReference type="SUPFAM" id="SSF81296">
    <property type="entry name" value="E set domains"/>
    <property type="match status" value="1"/>
</dbReference>
<name>A0A075MU08_9ARCH</name>
<dbReference type="STRING" id="1459636.NTE_00664"/>
<dbReference type="InterPro" id="IPR014756">
    <property type="entry name" value="Ig_E-set"/>
</dbReference>
<reference evidence="2 3" key="1">
    <citation type="journal article" date="2014" name="PLoS ONE">
        <title>Genome Sequence of Candidatus Nitrososphaera evergladensis from Group I.1b Enriched from Everglades Soil Reveals Novel Genomic Features of the Ammonia-Oxidizing Archaea.</title>
        <authorList>
            <person name="Zhalnina K.V."/>
            <person name="Dias R."/>
            <person name="Leonard M.T."/>
            <person name="Dorr de Quadros P."/>
            <person name="Camargo F.A."/>
            <person name="Drew J.C."/>
            <person name="Farmerie W.G."/>
            <person name="Daroub S.H."/>
            <person name="Triplett E.W."/>
        </authorList>
    </citation>
    <scope>NUCLEOTIDE SEQUENCE [LARGE SCALE GENOMIC DNA]</scope>
    <source>
        <strain evidence="2 3">SR1</strain>
    </source>
</reference>
<keyword evidence="3" id="KW-1185">Reference proteome</keyword>
<organism evidence="2 3">
    <name type="scientific">Candidatus Nitrososphaera evergladensis SR1</name>
    <dbReference type="NCBI Taxonomy" id="1459636"/>
    <lineage>
        <taxon>Archaea</taxon>
        <taxon>Nitrososphaerota</taxon>
        <taxon>Nitrososphaeria</taxon>
        <taxon>Nitrososphaerales</taxon>
        <taxon>Nitrososphaeraceae</taxon>
        <taxon>Nitrososphaera</taxon>
    </lineage>
</organism>
<keyword evidence="1" id="KW-0472">Membrane</keyword>
<accession>A0A075MU08</accession>
<dbReference type="HOGENOM" id="CLU_873204_0_0_2"/>
<gene>
    <name evidence="2" type="ORF">NTE_00664</name>
</gene>
<dbReference type="AlphaFoldDB" id="A0A075MU08"/>
<protein>
    <submittedName>
        <fullName evidence="2">Uncharacterized protein</fullName>
    </submittedName>
</protein>
<evidence type="ECO:0000313" key="3">
    <source>
        <dbReference type="Proteomes" id="UP000028194"/>
    </source>
</evidence>
<dbReference type="Proteomes" id="UP000028194">
    <property type="component" value="Chromosome"/>
</dbReference>
<proteinExistence type="predicted"/>